<organism evidence="1">
    <name type="scientific">marine sediment metagenome</name>
    <dbReference type="NCBI Taxonomy" id="412755"/>
    <lineage>
        <taxon>unclassified sequences</taxon>
        <taxon>metagenomes</taxon>
        <taxon>ecological metagenomes</taxon>
    </lineage>
</organism>
<gene>
    <name evidence="1" type="ORF">LCGC14_1836530</name>
</gene>
<dbReference type="EMBL" id="LAZR01018216">
    <property type="protein sequence ID" value="KKL97232.1"/>
    <property type="molecule type" value="Genomic_DNA"/>
</dbReference>
<dbReference type="AlphaFoldDB" id="A0A0F9JDX7"/>
<sequence length="149" mass="16941">MTIKEFILELQSLPNQGRNVSIVVGNEDENIIDTYGFEIHHAQDNENPIELFVFKEQGNINQSLKGFIMETQKDLIGYYDKHGYTIETVSPISGILYRAGKLALNSQQDGTSTEHQLPLDTIRDYCEQTGRNMAEEQGVKFQGTQLRDD</sequence>
<name>A0A0F9JDX7_9ZZZZ</name>
<reference evidence="1" key="1">
    <citation type="journal article" date="2015" name="Nature">
        <title>Complex archaea that bridge the gap between prokaryotes and eukaryotes.</title>
        <authorList>
            <person name="Spang A."/>
            <person name="Saw J.H."/>
            <person name="Jorgensen S.L."/>
            <person name="Zaremba-Niedzwiedzka K."/>
            <person name="Martijn J."/>
            <person name="Lind A.E."/>
            <person name="van Eijk R."/>
            <person name="Schleper C."/>
            <person name="Guy L."/>
            <person name="Ettema T.J."/>
        </authorList>
    </citation>
    <scope>NUCLEOTIDE SEQUENCE</scope>
</reference>
<proteinExistence type="predicted"/>
<protein>
    <submittedName>
        <fullName evidence="1">Uncharacterized protein</fullName>
    </submittedName>
</protein>
<evidence type="ECO:0000313" key="1">
    <source>
        <dbReference type="EMBL" id="KKL97232.1"/>
    </source>
</evidence>
<comment type="caution">
    <text evidence="1">The sequence shown here is derived from an EMBL/GenBank/DDBJ whole genome shotgun (WGS) entry which is preliminary data.</text>
</comment>
<accession>A0A0F9JDX7</accession>